<evidence type="ECO:0000313" key="1">
    <source>
        <dbReference type="EMBL" id="TFK99831.1"/>
    </source>
</evidence>
<organism evidence="1 2">
    <name type="scientific">Pterulicium gracile</name>
    <dbReference type="NCBI Taxonomy" id="1884261"/>
    <lineage>
        <taxon>Eukaryota</taxon>
        <taxon>Fungi</taxon>
        <taxon>Dikarya</taxon>
        <taxon>Basidiomycota</taxon>
        <taxon>Agaricomycotina</taxon>
        <taxon>Agaricomycetes</taxon>
        <taxon>Agaricomycetidae</taxon>
        <taxon>Agaricales</taxon>
        <taxon>Pleurotineae</taxon>
        <taxon>Pterulaceae</taxon>
        <taxon>Pterulicium</taxon>
    </lineage>
</organism>
<proteinExistence type="predicted"/>
<dbReference type="Proteomes" id="UP000305067">
    <property type="component" value="Unassembled WGS sequence"/>
</dbReference>
<evidence type="ECO:0000313" key="2">
    <source>
        <dbReference type="Proteomes" id="UP000305067"/>
    </source>
</evidence>
<reference evidence="1 2" key="1">
    <citation type="journal article" date="2019" name="Nat. Ecol. Evol.">
        <title>Megaphylogeny resolves global patterns of mushroom evolution.</title>
        <authorList>
            <person name="Varga T."/>
            <person name="Krizsan K."/>
            <person name="Foldi C."/>
            <person name="Dima B."/>
            <person name="Sanchez-Garcia M."/>
            <person name="Sanchez-Ramirez S."/>
            <person name="Szollosi G.J."/>
            <person name="Szarkandi J.G."/>
            <person name="Papp V."/>
            <person name="Albert L."/>
            <person name="Andreopoulos W."/>
            <person name="Angelini C."/>
            <person name="Antonin V."/>
            <person name="Barry K.W."/>
            <person name="Bougher N.L."/>
            <person name="Buchanan P."/>
            <person name="Buyck B."/>
            <person name="Bense V."/>
            <person name="Catcheside P."/>
            <person name="Chovatia M."/>
            <person name="Cooper J."/>
            <person name="Damon W."/>
            <person name="Desjardin D."/>
            <person name="Finy P."/>
            <person name="Geml J."/>
            <person name="Haridas S."/>
            <person name="Hughes K."/>
            <person name="Justo A."/>
            <person name="Karasinski D."/>
            <person name="Kautmanova I."/>
            <person name="Kiss B."/>
            <person name="Kocsube S."/>
            <person name="Kotiranta H."/>
            <person name="LaButti K.M."/>
            <person name="Lechner B.E."/>
            <person name="Liimatainen K."/>
            <person name="Lipzen A."/>
            <person name="Lukacs Z."/>
            <person name="Mihaltcheva S."/>
            <person name="Morgado L.N."/>
            <person name="Niskanen T."/>
            <person name="Noordeloos M.E."/>
            <person name="Ohm R.A."/>
            <person name="Ortiz-Santana B."/>
            <person name="Ovrebo C."/>
            <person name="Racz N."/>
            <person name="Riley R."/>
            <person name="Savchenko A."/>
            <person name="Shiryaev A."/>
            <person name="Soop K."/>
            <person name="Spirin V."/>
            <person name="Szebenyi C."/>
            <person name="Tomsovsky M."/>
            <person name="Tulloss R.E."/>
            <person name="Uehling J."/>
            <person name="Grigoriev I.V."/>
            <person name="Vagvolgyi C."/>
            <person name="Papp T."/>
            <person name="Martin F.M."/>
            <person name="Miettinen O."/>
            <person name="Hibbett D.S."/>
            <person name="Nagy L.G."/>
        </authorList>
    </citation>
    <scope>NUCLEOTIDE SEQUENCE [LARGE SCALE GENOMIC DNA]</scope>
    <source>
        <strain evidence="1 2">CBS 309.79</strain>
    </source>
</reference>
<keyword evidence="2" id="KW-1185">Reference proteome</keyword>
<gene>
    <name evidence="1" type="ORF">BDV98DRAFT_123359</name>
</gene>
<name>A0A5C3QDR4_9AGAR</name>
<dbReference type="AlphaFoldDB" id="A0A5C3QDR4"/>
<protein>
    <submittedName>
        <fullName evidence="1">Uncharacterized protein</fullName>
    </submittedName>
</protein>
<dbReference type="EMBL" id="ML178831">
    <property type="protein sequence ID" value="TFK99831.1"/>
    <property type="molecule type" value="Genomic_DNA"/>
</dbReference>
<accession>A0A5C3QDR4</accession>
<sequence>MLISAEIVASHSGRYVSCPGDAEAQASYTTWTRWRTRRLCPARASRTRLSLIASEASLSKSLSSKGYVSFFLSLCVLRSCLVEEG</sequence>